<dbReference type="AlphaFoldDB" id="A0A9W7MQV7"/>
<evidence type="ECO:0000256" key="1">
    <source>
        <dbReference type="SAM" id="SignalP"/>
    </source>
</evidence>
<feature type="signal peptide" evidence="1">
    <location>
        <begin position="1"/>
        <end position="29"/>
    </location>
</feature>
<dbReference type="Proteomes" id="UP001165190">
    <property type="component" value="Unassembled WGS sequence"/>
</dbReference>
<evidence type="ECO:0000313" key="2">
    <source>
        <dbReference type="EMBL" id="GMJ08200.1"/>
    </source>
</evidence>
<comment type="caution">
    <text evidence="2">The sequence shown here is derived from an EMBL/GenBank/DDBJ whole genome shotgun (WGS) entry which is preliminary data.</text>
</comment>
<keyword evidence="3" id="KW-1185">Reference proteome</keyword>
<evidence type="ECO:0000313" key="3">
    <source>
        <dbReference type="Proteomes" id="UP001165190"/>
    </source>
</evidence>
<name>A0A9W7MQV7_HIBTR</name>
<proteinExistence type="predicted"/>
<reference evidence="2" key="1">
    <citation type="submission" date="2023-05" db="EMBL/GenBank/DDBJ databases">
        <title>Genome and transcriptome analyses reveal genes involved in the formation of fine ridges on petal epidermal cells in Hibiscus trionum.</title>
        <authorList>
            <person name="Koshimizu S."/>
            <person name="Masuda S."/>
            <person name="Ishii T."/>
            <person name="Shirasu K."/>
            <person name="Hoshino A."/>
            <person name="Arita M."/>
        </authorList>
    </citation>
    <scope>NUCLEOTIDE SEQUENCE</scope>
    <source>
        <strain evidence="2">Hamamatsu line</strain>
    </source>
</reference>
<gene>
    <name evidence="2" type="ORF">HRI_004489200</name>
</gene>
<dbReference type="EMBL" id="BSYR01000050">
    <property type="protein sequence ID" value="GMJ08200.1"/>
    <property type="molecule type" value="Genomic_DNA"/>
</dbReference>
<keyword evidence="1" id="KW-0732">Signal</keyword>
<feature type="chain" id="PRO_5040731821" description="Secreted protein" evidence="1">
    <location>
        <begin position="30"/>
        <end position="125"/>
    </location>
</feature>
<protein>
    <recommendedName>
        <fullName evidence="4">Secreted protein</fullName>
    </recommendedName>
</protein>
<accession>A0A9W7MQV7</accession>
<evidence type="ECO:0008006" key="4">
    <source>
        <dbReference type="Google" id="ProtNLM"/>
    </source>
</evidence>
<organism evidence="2 3">
    <name type="scientific">Hibiscus trionum</name>
    <name type="common">Flower of an hour</name>
    <dbReference type="NCBI Taxonomy" id="183268"/>
    <lineage>
        <taxon>Eukaryota</taxon>
        <taxon>Viridiplantae</taxon>
        <taxon>Streptophyta</taxon>
        <taxon>Embryophyta</taxon>
        <taxon>Tracheophyta</taxon>
        <taxon>Spermatophyta</taxon>
        <taxon>Magnoliopsida</taxon>
        <taxon>eudicotyledons</taxon>
        <taxon>Gunneridae</taxon>
        <taxon>Pentapetalae</taxon>
        <taxon>rosids</taxon>
        <taxon>malvids</taxon>
        <taxon>Malvales</taxon>
        <taxon>Malvaceae</taxon>
        <taxon>Malvoideae</taxon>
        <taxon>Hibiscus</taxon>
    </lineage>
</organism>
<sequence>MESQKFANCLSRWLQLVRLLLTLLFRCRCRHSQEHNGKLPVRFRDPLRCWIQDQQQDENKYHCNNHENYRNTSVEPLWSQFSTEKVMIEKGLRTAVTVGVVVVESTTTIAIRSKASLLHSISCSS</sequence>